<evidence type="ECO:0000256" key="7">
    <source>
        <dbReference type="SAM" id="Phobius"/>
    </source>
</evidence>
<accession>A0A7W8TU18</accession>
<dbReference type="InterPro" id="IPR050638">
    <property type="entry name" value="AA-Vitamin_Transporters"/>
</dbReference>
<reference evidence="9 10" key="1">
    <citation type="submission" date="2020-08" db="EMBL/GenBank/DDBJ databases">
        <title>Sequencing the genomes of 1000 actinobacteria strains.</title>
        <authorList>
            <person name="Klenk H.-P."/>
        </authorList>
    </citation>
    <scope>NUCLEOTIDE SEQUENCE [LARGE SCALE GENOMIC DNA]</scope>
    <source>
        <strain evidence="9 10">DSM 105783</strain>
    </source>
</reference>
<name>A0A7W8TU18_9MICC</name>
<feature type="transmembrane region" description="Helical" evidence="7">
    <location>
        <begin position="150"/>
        <end position="169"/>
    </location>
</feature>
<evidence type="ECO:0000256" key="3">
    <source>
        <dbReference type="ARBA" id="ARBA00022475"/>
    </source>
</evidence>
<organism evidence="9 10">
    <name type="scientific">Neomicrococcus aestuarii</name>
    <dbReference type="NCBI Taxonomy" id="556325"/>
    <lineage>
        <taxon>Bacteria</taxon>
        <taxon>Bacillati</taxon>
        <taxon>Actinomycetota</taxon>
        <taxon>Actinomycetes</taxon>
        <taxon>Micrococcales</taxon>
        <taxon>Micrococcaceae</taxon>
        <taxon>Neomicrococcus</taxon>
    </lineage>
</organism>
<feature type="transmembrane region" description="Helical" evidence="7">
    <location>
        <begin position="251"/>
        <end position="270"/>
    </location>
</feature>
<dbReference type="Proteomes" id="UP000580797">
    <property type="component" value="Unassembled WGS sequence"/>
</dbReference>
<evidence type="ECO:0000256" key="5">
    <source>
        <dbReference type="ARBA" id="ARBA00022989"/>
    </source>
</evidence>
<comment type="caution">
    <text evidence="9">The sequence shown here is derived from an EMBL/GenBank/DDBJ whole genome shotgun (WGS) entry which is preliminary data.</text>
</comment>
<protein>
    <submittedName>
        <fullName evidence="9">Drug/metabolite transporter (DMT)-like permease</fullName>
    </submittedName>
</protein>
<evidence type="ECO:0000256" key="1">
    <source>
        <dbReference type="ARBA" id="ARBA00004651"/>
    </source>
</evidence>
<dbReference type="GO" id="GO:0005886">
    <property type="term" value="C:plasma membrane"/>
    <property type="evidence" value="ECO:0007669"/>
    <property type="project" value="UniProtKB-SubCell"/>
</dbReference>
<evidence type="ECO:0000256" key="2">
    <source>
        <dbReference type="ARBA" id="ARBA00007362"/>
    </source>
</evidence>
<keyword evidence="5 7" id="KW-1133">Transmembrane helix</keyword>
<dbReference type="AlphaFoldDB" id="A0A7W8TU18"/>
<proteinExistence type="inferred from homology"/>
<feature type="transmembrane region" description="Helical" evidence="7">
    <location>
        <begin position="40"/>
        <end position="59"/>
    </location>
</feature>
<feature type="transmembrane region" description="Helical" evidence="7">
    <location>
        <begin position="276"/>
        <end position="293"/>
    </location>
</feature>
<gene>
    <name evidence="9" type="ORF">HD598_001579</name>
</gene>
<comment type="similarity">
    <text evidence="2">Belongs to the EamA transporter family.</text>
</comment>
<keyword evidence="4 7" id="KW-0812">Transmembrane</keyword>
<comment type="subcellular location">
    <subcellularLocation>
        <location evidence="1">Cell membrane</location>
        <topology evidence="1">Multi-pass membrane protein</topology>
    </subcellularLocation>
</comment>
<evidence type="ECO:0000256" key="6">
    <source>
        <dbReference type="ARBA" id="ARBA00023136"/>
    </source>
</evidence>
<evidence type="ECO:0000256" key="4">
    <source>
        <dbReference type="ARBA" id="ARBA00022692"/>
    </source>
</evidence>
<feature type="transmembrane region" description="Helical" evidence="7">
    <location>
        <begin position="181"/>
        <end position="203"/>
    </location>
</feature>
<feature type="transmembrane region" description="Helical" evidence="7">
    <location>
        <begin position="95"/>
        <end position="114"/>
    </location>
</feature>
<evidence type="ECO:0000259" key="8">
    <source>
        <dbReference type="Pfam" id="PF00892"/>
    </source>
</evidence>
<dbReference type="PANTHER" id="PTHR32322">
    <property type="entry name" value="INNER MEMBRANE TRANSPORTER"/>
    <property type="match status" value="1"/>
</dbReference>
<sequence length="336" mass="35582">MKPLTGIGVALVSAIIFGTSGSFAKSLLEAGWSTGAAVTWRMTGAGLVLLIPAILALRGQWRILLANWKPILLFGAFGVAACQLAYFHAVERLSVGVALMLEYLAPVMIVLILWIQHRKAPRAMTIVGTILAFGGLVLVLNLGASERIDFIGVLWGLVAAVGLVVYFFVTAEENDTLPPIVLATAGLFVGAAIMGLAGLLRIIPMETSFVDVTLAGAVVPWWVALLGLILISTAFAYVTGIMAARALGSKVASFVSLFEVVAAVLWAWLFLGELPLPIQLLGGLLIFAGVVLVRWDELRSEPTDDDHVMPSDYPIPGVPAETGAINVVRASEPSSR</sequence>
<feature type="transmembrane region" description="Helical" evidence="7">
    <location>
        <begin position="126"/>
        <end position="144"/>
    </location>
</feature>
<feature type="domain" description="EamA" evidence="8">
    <location>
        <begin position="5"/>
        <end position="140"/>
    </location>
</feature>
<feature type="transmembrane region" description="Helical" evidence="7">
    <location>
        <begin position="71"/>
        <end position="89"/>
    </location>
</feature>
<dbReference type="SUPFAM" id="SSF103481">
    <property type="entry name" value="Multidrug resistance efflux transporter EmrE"/>
    <property type="match status" value="2"/>
</dbReference>
<feature type="domain" description="EamA" evidence="8">
    <location>
        <begin position="151"/>
        <end position="293"/>
    </location>
</feature>
<evidence type="ECO:0000313" key="10">
    <source>
        <dbReference type="Proteomes" id="UP000580797"/>
    </source>
</evidence>
<keyword evidence="3" id="KW-1003">Cell membrane</keyword>
<dbReference type="Pfam" id="PF00892">
    <property type="entry name" value="EamA"/>
    <property type="match status" value="2"/>
</dbReference>
<dbReference type="RefSeq" id="WP_183665003.1">
    <property type="nucleotide sequence ID" value="NZ_BAAARH010000021.1"/>
</dbReference>
<evidence type="ECO:0000313" key="9">
    <source>
        <dbReference type="EMBL" id="MBB5512892.1"/>
    </source>
</evidence>
<dbReference type="InterPro" id="IPR000620">
    <property type="entry name" value="EamA_dom"/>
</dbReference>
<feature type="transmembrane region" description="Helical" evidence="7">
    <location>
        <begin position="223"/>
        <end position="244"/>
    </location>
</feature>
<keyword evidence="6 7" id="KW-0472">Membrane</keyword>
<dbReference type="InterPro" id="IPR037185">
    <property type="entry name" value="EmrE-like"/>
</dbReference>
<dbReference type="PANTHER" id="PTHR32322:SF18">
    <property type="entry name" value="S-ADENOSYLMETHIONINE_S-ADENOSYLHOMOCYSTEINE TRANSPORTER"/>
    <property type="match status" value="1"/>
</dbReference>
<dbReference type="EMBL" id="JACHDR010000001">
    <property type="protein sequence ID" value="MBB5512892.1"/>
    <property type="molecule type" value="Genomic_DNA"/>
</dbReference>